<evidence type="ECO:0000259" key="3">
    <source>
        <dbReference type="Pfam" id="PF08327"/>
    </source>
</evidence>
<evidence type="ECO:0000256" key="1">
    <source>
        <dbReference type="ARBA" id="ARBA00006817"/>
    </source>
</evidence>
<dbReference type="RefSeq" id="WP_101680313.1">
    <property type="nucleotide sequence ID" value="NZ_PJRP01000001.1"/>
</dbReference>
<evidence type="ECO:0000256" key="2">
    <source>
        <dbReference type="SAM" id="MobiDB-lite"/>
    </source>
</evidence>
<reference evidence="4 5" key="1">
    <citation type="submission" date="2017-12" db="EMBL/GenBank/DDBJ databases">
        <title>Genome sequence of the active heterotrophic nitrifier-denitrifier, Cupriavidus pauculus UM1.</title>
        <authorList>
            <person name="Putonti C."/>
            <person name="Castignetti D."/>
        </authorList>
    </citation>
    <scope>NUCLEOTIDE SEQUENCE [LARGE SCALE GENOMIC DNA]</scope>
    <source>
        <strain evidence="4 5">UM1</strain>
    </source>
</reference>
<dbReference type="Gene3D" id="3.30.530.20">
    <property type="match status" value="1"/>
</dbReference>
<dbReference type="STRING" id="82633.GCA_000974605_03089"/>
<dbReference type="EMBL" id="PJRP01000001">
    <property type="protein sequence ID" value="PLQ02548.1"/>
    <property type="molecule type" value="Genomic_DNA"/>
</dbReference>
<feature type="region of interest" description="Disordered" evidence="2">
    <location>
        <begin position="147"/>
        <end position="169"/>
    </location>
</feature>
<evidence type="ECO:0000313" key="4">
    <source>
        <dbReference type="EMBL" id="PLQ02548.1"/>
    </source>
</evidence>
<dbReference type="InterPro" id="IPR023393">
    <property type="entry name" value="START-like_dom_sf"/>
</dbReference>
<accession>A0A2N5CJZ2</accession>
<protein>
    <recommendedName>
        <fullName evidence="3">Activator of Hsp90 ATPase homologue 1/2-like C-terminal domain-containing protein</fullName>
    </recommendedName>
</protein>
<sequence>MSTPQTVVVTYIAATAEQVWQALTDPVLSVKYFFGRRVESDWQVGSPFVLRMDDGKVDSQGVVLAAEPPYRLSVTWRVEWLEAFCQLPEVVVTWQIDALGDEAVRLTVSELHQEPLDEQILQGGRNGWPLILAGLKTLLETGRQLNVEAPRPPTAPDAPSAPSPAMQDQ</sequence>
<dbReference type="AlphaFoldDB" id="A0A2N5CJZ2"/>
<dbReference type="Pfam" id="PF08327">
    <property type="entry name" value="AHSA1"/>
    <property type="match status" value="1"/>
</dbReference>
<feature type="domain" description="Activator of Hsp90 ATPase homologue 1/2-like C-terminal" evidence="3">
    <location>
        <begin position="14"/>
        <end position="140"/>
    </location>
</feature>
<dbReference type="Proteomes" id="UP000234341">
    <property type="component" value="Unassembled WGS sequence"/>
</dbReference>
<dbReference type="CDD" id="cd08893">
    <property type="entry name" value="SRPBCC_CalC_Aha1-like_GntR-HTH"/>
    <property type="match status" value="1"/>
</dbReference>
<dbReference type="InterPro" id="IPR013538">
    <property type="entry name" value="ASHA1/2-like_C"/>
</dbReference>
<evidence type="ECO:0000313" key="5">
    <source>
        <dbReference type="Proteomes" id="UP000234341"/>
    </source>
</evidence>
<organism evidence="4 5">
    <name type="scientific">Cupriavidus pauculus</name>
    <dbReference type="NCBI Taxonomy" id="82633"/>
    <lineage>
        <taxon>Bacteria</taxon>
        <taxon>Pseudomonadati</taxon>
        <taxon>Pseudomonadota</taxon>
        <taxon>Betaproteobacteria</taxon>
        <taxon>Burkholderiales</taxon>
        <taxon>Burkholderiaceae</taxon>
        <taxon>Cupriavidus</taxon>
    </lineage>
</organism>
<comment type="similarity">
    <text evidence="1">Belongs to the AHA1 family.</text>
</comment>
<comment type="caution">
    <text evidence="4">The sequence shown here is derived from an EMBL/GenBank/DDBJ whole genome shotgun (WGS) entry which is preliminary data.</text>
</comment>
<dbReference type="OrthoDB" id="9800600at2"/>
<gene>
    <name evidence="4" type="ORF">CYJ10_04500</name>
</gene>
<name>A0A2N5CJZ2_9BURK</name>
<dbReference type="SUPFAM" id="SSF55961">
    <property type="entry name" value="Bet v1-like"/>
    <property type="match status" value="1"/>
</dbReference>
<proteinExistence type="inferred from homology"/>
<feature type="compositionally biased region" description="Pro residues" evidence="2">
    <location>
        <begin position="150"/>
        <end position="162"/>
    </location>
</feature>